<accession>A0AA45WNN8</accession>
<organism evidence="1 2">
    <name type="scientific">Laceyella tengchongensis</name>
    <dbReference type="NCBI Taxonomy" id="574699"/>
    <lineage>
        <taxon>Bacteria</taxon>
        <taxon>Bacillati</taxon>
        <taxon>Bacillota</taxon>
        <taxon>Bacilli</taxon>
        <taxon>Bacillales</taxon>
        <taxon>Thermoactinomycetaceae</taxon>
        <taxon>Laceyella</taxon>
    </lineage>
</organism>
<dbReference type="Pfam" id="PF10094">
    <property type="entry name" value="DUF2332"/>
    <property type="match status" value="1"/>
</dbReference>
<dbReference type="EMBL" id="FXTU01000003">
    <property type="protein sequence ID" value="SMP18692.1"/>
    <property type="molecule type" value="Genomic_DNA"/>
</dbReference>
<keyword evidence="2" id="KW-1185">Reference proteome</keyword>
<dbReference type="RefSeq" id="WP_284724228.1">
    <property type="nucleotide sequence ID" value="NZ_FXTU01000003.1"/>
</dbReference>
<dbReference type="InterPro" id="IPR011200">
    <property type="entry name" value="UCP012608"/>
</dbReference>
<dbReference type="AlphaFoldDB" id="A0AA45WNN8"/>
<protein>
    <recommendedName>
        <fullName evidence="3">DUF2332 domain-containing protein</fullName>
    </recommendedName>
</protein>
<gene>
    <name evidence="1" type="ORF">SAMN06265361_103176</name>
</gene>
<evidence type="ECO:0008006" key="3">
    <source>
        <dbReference type="Google" id="ProtNLM"/>
    </source>
</evidence>
<dbReference type="Proteomes" id="UP001157946">
    <property type="component" value="Unassembled WGS sequence"/>
</dbReference>
<reference evidence="1" key="1">
    <citation type="submission" date="2017-05" db="EMBL/GenBank/DDBJ databases">
        <authorList>
            <person name="Varghese N."/>
            <person name="Submissions S."/>
        </authorList>
    </citation>
    <scope>NUCLEOTIDE SEQUENCE</scope>
    <source>
        <strain evidence="1">DSM 45262</strain>
    </source>
</reference>
<dbReference type="PIRSF" id="PIRSF012608">
    <property type="entry name" value="UCP012608"/>
    <property type="match status" value="1"/>
</dbReference>
<sequence>MGRENLSAIFANFANRECRGSSYLYEHLALGTAEDGELLDLASHARPGQPVPNLFLGAVHFLLLQGKKHPLARYYPSVVAEPKDPRQAFAHFRDFCFTFKDEIIAILKEKRVQTNEVRRCAYLYPSFCMIHRLTEKPLSLIEIGASAGLQLLWDKYAYSYGDGQIYGEASSSVLINTEIRGENRPFLLPTSPPVATRCGVDLHVSELTDSENVLWMRALIWPEHTDRVQLFEKAAEYFLNESVELIEGDGVALLPEIASKVPEETVICIFHTHVANQLSESDKQKLIHHVTALAESREVFHLYNNLQDRYLHLDRFIDGEWRTVMIAETDGHARWVRWMR</sequence>
<proteinExistence type="predicted"/>
<comment type="caution">
    <text evidence="1">The sequence shown here is derived from an EMBL/GenBank/DDBJ whole genome shotgun (WGS) entry which is preliminary data.</text>
</comment>
<evidence type="ECO:0000313" key="1">
    <source>
        <dbReference type="EMBL" id="SMP18692.1"/>
    </source>
</evidence>
<evidence type="ECO:0000313" key="2">
    <source>
        <dbReference type="Proteomes" id="UP001157946"/>
    </source>
</evidence>
<name>A0AA45WNN8_9BACL</name>